<feature type="region of interest" description="Disordered" evidence="2">
    <location>
        <begin position="107"/>
        <end position="128"/>
    </location>
</feature>
<reference evidence="4" key="3">
    <citation type="submission" date="2016-03" db="UniProtKB">
        <authorList>
            <consortium name="EnsemblProtists"/>
        </authorList>
    </citation>
    <scope>IDENTIFICATION</scope>
</reference>
<feature type="compositionally biased region" description="Basic and acidic residues" evidence="2">
    <location>
        <begin position="1"/>
        <end position="18"/>
    </location>
</feature>
<name>L1IXE1_GUITC</name>
<feature type="coiled-coil region" evidence="1">
    <location>
        <begin position="410"/>
        <end position="444"/>
    </location>
</feature>
<feature type="coiled-coil region" evidence="1">
    <location>
        <begin position="821"/>
        <end position="848"/>
    </location>
</feature>
<protein>
    <submittedName>
        <fullName evidence="3 4">Uncharacterized protein</fullName>
    </submittedName>
</protein>
<reference evidence="3 5" key="1">
    <citation type="journal article" date="2012" name="Nature">
        <title>Algal genomes reveal evolutionary mosaicism and the fate of nucleomorphs.</title>
        <authorList>
            <consortium name="DOE Joint Genome Institute"/>
            <person name="Curtis B.A."/>
            <person name="Tanifuji G."/>
            <person name="Burki F."/>
            <person name="Gruber A."/>
            <person name="Irimia M."/>
            <person name="Maruyama S."/>
            <person name="Arias M.C."/>
            <person name="Ball S.G."/>
            <person name="Gile G.H."/>
            <person name="Hirakawa Y."/>
            <person name="Hopkins J.F."/>
            <person name="Kuo A."/>
            <person name="Rensing S.A."/>
            <person name="Schmutz J."/>
            <person name="Symeonidi A."/>
            <person name="Elias M."/>
            <person name="Eveleigh R.J."/>
            <person name="Herman E.K."/>
            <person name="Klute M.J."/>
            <person name="Nakayama T."/>
            <person name="Obornik M."/>
            <person name="Reyes-Prieto A."/>
            <person name="Armbrust E.V."/>
            <person name="Aves S.J."/>
            <person name="Beiko R.G."/>
            <person name="Coutinho P."/>
            <person name="Dacks J.B."/>
            <person name="Durnford D.G."/>
            <person name="Fast N.M."/>
            <person name="Green B.R."/>
            <person name="Grisdale C.J."/>
            <person name="Hempel F."/>
            <person name="Henrissat B."/>
            <person name="Hoppner M.P."/>
            <person name="Ishida K."/>
            <person name="Kim E."/>
            <person name="Koreny L."/>
            <person name="Kroth P.G."/>
            <person name="Liu Y."/>
            <person name="Malik S.B."/>
            <person name="Maier U.G."/>
            <person name="McRose D."/>
            <person name="Mock T."/>
            <person name="Neilson J.A."/>
            <person name="Onodera N.T."/>
            <person name="Poole A.M."/>
            <person name="Pritham E.J."/>
            <person name="Richards T.A."/>
            <person name="Rocap G."/>
            <person name="Roy S.W."/>
            <person name="Sarai C."/>
            <person name="Schaack S."/>
            <person name="Shirato S."/>
            <person name="Slamovits C.H."/>
            <person name="Spencer D.F."/>
            <person name="Suzuki S."/>
            <person name="Worden A.Z."/>
            <person name="Zauner S."/>
            <person name="Barry K."/>
            <person name="Bell C."/>
            <person name="Bharti A.K."/>
            <person name="Crow J.A."/>
            <person name="Grimwood J."/>
            <person name="Kramer R."/>
            <person name="Lindquist E."/>
            <person name="Lucas S."/>
            <person name="Salamov A."/>
            <person name="McFadden G.I."/>
            <person name="Lane C.E."/>
            <person name="Keeling P.J."/>
            <person name="Gray M.W."/>
            <person name="Grigoriev I.V."/>
            <person name="Archibald J.M."/>
        </authorList>
    </citation>
    <scope>NUCLEOTIDE SEQUENCE</scope>
    <source>
        <strain evidence="3 5">CCMP2712</strain>
    </source>
</reference>
<evidence type="ECO:0000256" key="2">
    <source>
        <dbReference type="SAM" id="MobiDB-lite"/>
    </source>
</evidence>
<feature type="compositionally biased region" description="Basic and acidic residues" evidence="2">
    <location>
        <begin position="68"/>
        <end position="82"/>
    </location>
</feature>
<evidence type="ECO:0000313" key="3">
    <source>
        <dbReference type="EMBL" id="EKX40933.1"/>
    </source>
</evidence>
<feature type="coiled-coil region" evidence="1">
    <location>
        <begin position="356"/>
        <end position="383"/>
    </location>
</feature>
<keyword evidence="5" id="KW-1185">Reference proteome</keyword>
<accession>L1IXE1</accession>
<sequence length="895" mass="102812">MSPSDKKTSSSSPADKKRPSSSSSPSRKVAAVGSLASRVQSAEKKVKMHGEGERPDGSAKHARKHAAKGGEQKDRGDEIRMDEDRVLRDSIDQFFRSHMQGYIQEIEKSHGGQKDSSAQEEDPSVGYSHSRVMVEKRCCCNDSVVSFTCRCRKAVEISSLMSLTMKQIKELKRQHVIELQHARLGSHGGGQNGVSTRDIEKARKEIGDHYSMKLQEYHHVVLMMGACPCPDACGLQNIESKLMDAEKSVEGRLKTFESEMIRLKAELLQVTQEKTELQKELQLQLSASNHLQSHLQSMKEQKERTHDAIETIRKELADEKRAHAAARQAVAECRQVINEIRGSQEKGGPVDHAETVQRLQEKLHKLEETCLNLRMEKESLQQSSQEACSRASALTHEIDRLNVIPYQERLEDLKLEIYEKDSRIRALEGEKEELESRNVLASERYKSMEGLLAERTKQRDDAYLRLSTSSVHSEGTRHGSEADKSRMEYLERELQSQTSLLHSCHQKLQSAESSVEQLTKLNRILQAELAAQHEAQAHQLVPREEERISLVERRRRLSHEGSRRQIQPMLLASREDSGPRYEAVASSSPALQKELEETRERIDRNIAYMSSSRKERANEVEPVPLAHPSSFDPLETERLVEEAGRQEAKYHLPAERSRELLSPRRLHFKSDSSWKNLNVDAPLQSHHFKSIEDQMKAEVEAEQAYKSLPALYFGDTSHDVTIKNMARSLLILYNSLPDVFEMWEELAISYRHRLRRYWEEEKAKLVVDESRLLEKMRTQIGREMTLILRREKCLQESLQPIDVQQQPSRGVSKASSVLKSQEIVRAEKKRREKELQRATQQVLEATTKFKALHGRPILFRGMRYTDVMRWQHDQQLENDKREKSRDASRKASRAF</sequence>
<feature type="region of interest" description="Disordered" evidence="2">
    <location>
        <begin position="875"/>
        <end position="895"/>
    </location>
</feature>
<feature type="coiled-coil region" evidence="1">
    <location>
        <begin position="253"/>
        <end position="329"/>
    </location>
</feature>
<feature type="region of interest" description="Disordered" evidence="2">
    <location>
        <begin position="1"/>
        <end position="82"/>
    </location>
</feature>
<reference evidence="5" key="2">
    <citation type="submission" date="2012-11" db="EMBL/GenBank/DDBJ databases">
        <authorList>
            <person name="Kuo A."/>
            <person name="Curtis B.A."/>
            <person name="Tanifuji G."/>
            <person name="Burki F."/>
            <person name="Gruber A."/>
            <person name="Irimia M."/>
            <person name="Maruyama S."/>
            <person name="Arias M.C."/>
            <person name="Ball S.G."/>
            <person name="Gile G.H."/>
            <person name="Hirakawa Y."/>
            <person name="Hopkins J.F."/>
            <person name="Rensing S.A."/>
            <person name="Schmutz J."/>
            <person name="Symeonidi A."/>
            <person name="Elias M."/>
            <person name="Eveleigh R.J."/>
            <person name="Herman E.K."/>
            <person name="Klute M.J."/>
            <person name="Nakayama T."/>
            <person name="Obornik M."/>
            <person name="Reyes-Prieto A."/>
            <person name="Armbrust E.V."/>
            <person name="Aves S.J."/>
            <person name="Beiko R.G."/>
            <person name="Coutinho P."/>
            <person name="Dacks J.B."/>
            <person name="Durnford D.G."/>
            <person name="Fast N.M."/>
            <person name="Green B.R."/>
            <person name="Grisdale C."/>
            <person name="Hempe F."/>
            <person name="Henrissat B."/>
            <person name="Hoppner M.P."/>
            <person name="Ishida K.-I."/>
            <person name="Kim E."/>
            <person name="Koreny L."/>
            <person name="Kroth P.G."/>
            <person name="Liu Y."/>
            <person name="Malik S.-B."/>
            <person name="Maier U.G."/>
            <person name="McRose D."/>
            <person name="Mock T."/>
            <person name="Neilson J.A."/>
            <person name="Onodera N.T."/>
            <person name="Poole A.M."/>
            <person name="Pritham E.J."/>
            <person name="Richards T.A."/>
            <person name="Rocap G."/>
            <person name="Roy S.W."/>
            <person name="Sarai C."/>
            <person name="Schaack S."/>
            <person name="Shirato S."/>
            <person name="Slamovits C.H."/>
            <person name="Spencer D.F."/>
            <person name="Suzuki S."/>
            <person name="Worden A.Z."/>
            <person name="Zauner S."/>
            <person name="Barry K."/>
            <person name="Bell C."/>
            <person name="Bharti A.K."/>
            <person name="Crow J.A."/>
            <person name="Grimwood J."/>
            <person name="Kramer R."/>
            <person name="Lindquist E."/>
            <person name="Lucas S."/>
            <person name="Salamov A."/>
            <person name="McFadden G.I."/>
            <person name="Lane C.E."/>
            <person name="Keeling P.J."/>
            <person name="Gray M.W."/>
            <person name="Grigoriev I.V."/>
            <person name="Archibald J.M."/>
        </authorList>
    </citation>
    <scope>NUCLEOTIDE SEQUENCE</scope>
    <source>
        <strain evidence="5">CCMP2712</strain>
    </source>
</reference>
<dbReference type="GeneID" id="17297567"/>
<proteinExistence type="predicted"/>
<dbReference type="RefSeq" id="XP_005827913.1">
    <property type="nucleotide sequence ID" value="XM_005827856.1"/>
</dbReference>
<dbReference type="EMBL" id="JH993027">
    <property type="protein sequence ID" value="EKX40933.1"/>
    <property type="molecule type" value="Genomic_DNA"/>
</dbReference>
<gene>
    <name evidence="3" type="ORF">GUITHDRAFT_142332</name>
</gene>
<evidence type="ECO:0000313" key="4">
    <source>
        <dbReference type="EnsemblProtists" id="EKX40933"/>
    </source>
</evidence>
<feature type="compositionally biased region" description="Basic and acidic residues" evidence="2">
    <location>
        <begin position="875"/>
        <end position="889"/>
    </location>
</feature>
<dbReference type="EnsemblProtists" id="EKX40933">
    <property type="protein sequence ID" value="EKX40933"/>
    <property type="gene ID" value="GUITHDRAFT_142332"/>
</dbReference>
<feature type="coiled-coil region" evidence="1">
    <location>
        <begin position="508"/>
        <end position="535"/>
    </location>
</feature>
<dbReference type="Proteomes" id="UP000011087">
    <property type="component" value="Unassembled WGS sequence"/>
</dbReference>
<evidence type="ECO:0000313" key="5">
    <source>
        <dbReference type="Proteomes" id="UP000011087"/>
    </source>
</evidence>
<dbReference type="PaxDb" id="55529-EKX40933"/>
<dbReference type="AlphaFoldDB" id="L1IXE1"/>
<evidence type="ECO:0000256" key="1">
    <source>
        <dbReference type="SAM" id="Coils"/>
    </source>
</evidence>
<dbReference type="KEGG" id="gtt:GUITHDRAFT_142332"/>
<dbReference type="HOGENOM" id="CLU_323252_0_0_1"/>
<feature type="compositionally biased region" description="Low complexity" evidence="2">
    <location>
        <begin position="20"/>
        <end position="32"/>
    </location>
</feature>
<dbReference type="Gene3D" id="1.20.58.1520">
    <property type="match status" value="1"/>
</dbReference>
<keyword evidence="1" id="KW-0175">Coiled coil</keyword>
<organism evidence="3">
    <name type="scientific">Guillardia theta (strain CCMP2712)</name>
    <name type="common">Cryptophyte</name>
    <dbReference type="NCBI Taxonomy" id="905079"/>
    <lineage>
        <taxon>Eukaryota</taxon>
        <taxon>Cryptophyceae</taxon>
        <taxon>Pyrenomonadales</taxon>
        <taxon>Geminigeraceae</taxon>
        <taxon>Guillardia</taxon>
    </lineage>
</organism>
<feature type="compositionally biased region" description="Basic and acidic residues" evidence="2">
    <location>
        <begin position="41"/>
        <end position="59"/>
    </location>
</feature>